<evidence type="ECO:0000313" key="2">
    <source>
        <dbReference type="Proteomes" id="UP001501161"/>
    </source>
</evidence>
<reference evidence="1 2" key="1">
    <citation type="journal article" date="2019" name="Int. J. Syst. Evol. Microbiol.">
        <title>The Global Catalogue of Microorganisms (GCM) 10K type strain sequencing project: providing services to taxonomists for standard genome sequencing and annotation.</title>
        <authorList>
            <consortium name="The Broad Institute Genomics Platform"/>
            <consortium name="The Broad Institute Genome Sequencing Center for Infectious Disease"/>
            <person name="Wu L."/>
            <person name="Ma J."/>
        </authorList>
    </citation>
    <scope>NUCLEOTIDE SEQUENCE [LARGE SCALE GENOMIC DNA]</scope>
    <source>
        <strain evidence="1 2">JCM 13813</strain>
    </source>
</reference>
<comment type="caution">
    <text evidence="1">The sequence shown here is derived from an EMBL/GenBank/DDBJ whole genome shotgun (WGS) entry which is preliminary data.</text>
</comment>
<organism evidence="1 2">
    <name type="scientific">Nocardioides furvisabuli</name>
    <dbReference type="NCBI Taxonomy" id="375542"/>
    <lineage>
        <taxon>Bacteria</taxon>
        <taxon>Bacillati</taxon>
        <taxon>Actinomycetota</taxon>
        <taxon>Actinomycetes</taxon>
        <taxon>Propionibacteriales</taxon>
        <taxon>Nocardioidaceae</taxon>
        <taxon>Nocardioides</taxon>
    </lineage>
</organism>
<evidence type="ECO:0000313" key="1">
    <source>
        <dbReference type="EMBL" id="GAA2093689.1"/>
    </source>
</evidence>
<accession>A0ABN2WJ55</accession>
<dbReference type="RefSeq" id="WP_231252669.1">
    <property type="nucleotide sequence ID" value="NZ_BAAAMQ010000002.1"/>
</dbReference>
<gene>
    <name evidence="1" type="ORF">GCM10009726_00200</name>
</gene>
<proteinExistence type="predicted"/>
<protein>
    <recommendedName>
        <fullName evidence="3">TIR domain-containing protein</fullName>
    </recommendedName>
</protein>
<name>A0ABN2WJ55_9ACTN</name>
<dbReference type="Proteomes" id="UP001501161">
    <property type="component" value="Unassembled WGS sequence"/>
</dbReference>
<evidence type="ECO:0008006" key="3">
    <source>
        <dbReference type="Google" id="ProtNLM"/>
    </source>
</evidence>
<keyword evidence="2" id="KW-1185">Reference proteome</keyword>
<sequence length="287" mass="32207">MTAPQKRPEVFVSYVFADPVSRQMRSSIERHLSVDVTITDGNHLGSGDWAAEIRRRMDRAKYAVVDVTGPSREVMFEYGFAGNKEVVLCVRNPGERAALPTWVTGSTVHTYAGADMPLFAASLDELLRRVKKPYQKPRLRAVPGEAVWLQSEDSAWCDRIFARIDNLAKENRVTLTRVYPEQLRSFQDTLEYVGGQFVFACIDGGEQDYAAQFFIGDLVARPDVGTGKRNGLSRQAFVLTPEFSSSVPWIADSVRRLPQRHVEIPTAESRLYDAARSAFRACKGVVR</sequence>
<dbReference type="EMBL" id="BAAAMQ010000002">
    <property type="protein sequence ID" value="GAA2093689.1"/>
    <property type="molecule type" value="Genomic_DNA"/>
</dbReference>